<proteinExistence type="predicted"/>
<evidence type="ECO:0000313" key="3">
    <source>
        <dbReference type="EMBL" id="BAD28887.1"/>
    </source>
</evidence>
<accession>Q6K2T4</accession>
<reference evidence="4" key="4">
    <citation type="journal article" date="2008" name="Nucleic Acids Res.">
        <title>The rice annotation project database (RAP-DB): 2008 update.</title>
        <authorList>
            <consortium name="The rice annotation project (RAP)"/>
        </authorList>
    </citation>
    <scope>GENOME REANNOTATION</scope>
    <source>
        <strain evidence="4">cv. Nipponbare</strain>
    </source>
</reference>
<dbReference type="EMBL" id="AP005631">
    <property type="protein sequence ID" value="BAD28887.1"/>
    <property type="molecule type" value="Genomic_DNA"/>
</dbReference>
<reference evidence="2" key="2">
    <citation type="submission" date="2002-09" db="EMBL/GenBank/DDBJ databases">
        <title>Oryza sativa nipponbare(GA3) genomic DNA, chromosome 2, BAC clone:OSJNBb0026F09.</title>
        <authorList>
            <person name="Sasaki T."/>
            <person name="Matsumoto T."/>
            <person name="Katayose Y."/>
        </authorList>
    </citation>
    <scope>NUCLEOTIDE SEQUENCE</scope>
</reference>
<reference evidence="3" key="1">
    <citation type="submission" date="2002-08" db="EMBL/GenBank/DDBJ databases">
        <title>Oryza sativa nipponbare(GA3) genomic DNA, chromosome 2, BAC clone:OSJNBb0049K19.</title>
        <authorList>
            <person name="Sasaki T."/>
            <person name="Matsumoto T."/>
            <person name="Katayose Y."/>
        </authorList>
    </citation>
    <scope>NUCLEOTIDE SEQUENCE</scope>
</reference>
<reference evidence="4" key="3">
    <citation type="journal article" date="2005" name="Nature">
        <title>The map-based sequence of the rice genome.</title>
        <authorList>
            <consortium name="International rice genome sequencing project (IRGSP)"/>
            <person name="Matsumoto T."/>
            <person name="Wu J."/>
            <person name="Kanamori H."/>
            <person name="Katayose Y."/>
            <person name="Fujisawa M."/>
            <person name="Namiki N."/>
            <person name="Mizuno H."/>
            <person name="Yamamoto K."/>
            <person name="Antonio B.A."/>
            <person name="Baba T."/>
            <person name="Sakata K."/>
            <person name="Nagamura Y."/>
            <person name="Aoki H."/>
            <person name="Arikawa K."/>
            <person name="Arita K."/>
            <person name="Bito T."/>
            <person name="Chiden Y."/>
            <person name="Fujitsuka N."/>
            <person name="Fukunaka R."/>
            <person name="Hamada M."/>
            <person name="Harada C."/>
            <person name="Hayashi A."/>
            <person name="Hijishita S."/>
            <person name="Honda M."/>
            <person name="Hosokawa S."/>
            <person name="Ichikawa Y."/>
            <person name="Idonuma A."/>
            <person name="Iijima M."/>
            <person name="Ikeda M."/>
            <person name="Ikeno M."/>
            <person name="Ito K."/>
            <person name="Ito S."/>
            <person name="Ito T."/>
            <person name="Ito Y."/>
            <person name="Ito Y."/>
            <person name="Iwabuchi A."/>
            <person name="Kamiya K."/>
            <person name="Karasawa W."/>
            <person name="Kurita K."/>
            <person name="Katagiri S."/>
            <person name="Kikuta A."/>
            <person name="Kobayashi H."/>
            <person name="Kobayashi N."/>
            <person name="Machita K."/>
            <person name="Maehara T."/>
            <person name="Masukawa M."/>
            <person name="Mizubayashi T."/>
            <person name="Mukai Y."/>
            <person name="Nagasaki H."/>
            <person name="Nagata Y."/>
            <person name="Naito S."/>
            <person name="Nakashima M."/>
            <person name="Nakama Y."/>
            <person name="Nakamichi Y."/>
            <person name="Nakamura M."/>
            <person name="Meguro A."/>
            <person name="Negishi M."/>
            <person name="Ohta I."/>
            <person name="Ohta T."/>
            <person name="Okamoto M."/>
            <person name="Ono N."/>
            <person name="Saji S."/>
            <person name="Sakaguchi M."/>
            <person name="Sakai K."/>
            <person name="Shibata M."/>
            <person name="Shimokawa T."/>
            <person name="Song J."/>
            <person name="Takazaki Y."/>
            <person name="Terasawa K."/>
            <person name="Tsugane M."/>
            <person name="Tsuji K."/>
            <person name="Ueda S."/>
            <person name="Waki K."/>
            <person name="Yamagata H."/>
            <person name="Yamamoto M."/>
            <person name="Yamamoto S."/>
            <person name="Yamane H."/>
            <person name="Yoshiki S."/>
            <person name="Yoshihara R."/>
            <person name="Yukawa K."/>
            <person name="Zhong H."/>
            <person name="Yano M."/>
            <person name="Yuan Q."/>
            <person name="Ouyang S."/>
            <person name="Liu J."/>
            <person name="Jones K.M."/>
            <person name="Gansberger K."/>
            <person name="Moffat K."/>
            <person name="Hill J."/>
            <person name="Bera J."/>
            <person name="Fadrosh D."/>
            <person name="Jin S."/>
            <person name="Johri S."/>
            <person name="Kim M."/>
            <person name="Overton L."/>
            <person name="Reardon M."/>
            <person name="Tsitrin T."/>
            <person name="Vuong H."/>
            <person name="Weaver B."/>
            <person name="Ciecko A."/>
            <person name="Tallon L."/>
            <person name="Jackson J."/>
            <person name="Pai G."/>
            <person name="Aken S.V."/>
            <person name="Utterback T."/>
            <person name="Reidmuller S."/>
            <person name="Feldblyum T."/>
            <person name="Hsiao J."/>
            <person name="Zismann V."/>
            <person name="Iobst S."/>
            <person name="de Vazeille A.R."/>
            <person name="Buell C.R."/>
            <person name="Ying K."/>
            <person name="Li Y."/>
            <person name="Lu T."/>
            <person name="Huang Y."/>
            <person name="Zhao Q."/>
            <person name="Feng Q."/>
            <person name="Zhang L."/>
            <person name="Zhu J."/>
            <person name="Weng Q."/>
            <person name="Mu J."/>
            <person name="Lu Y."/>
            <person name="Fan D."/>
            <person name="Liu Y."/>
            <person name="Guan J."/>
            <person name="Zhang Y."/>
            <person name="Yu S."/>
            <person name="Liu X."/>
            <person name="Zhang Y."/>
            <person name="Hong G."/>
            <person name="Han B."/>
            <person name="Choisne N."/>
            <person name="Demange N."/>
            <person name="Orjeda G."/>
            <person name="Samain S."/>
            <person name="Cattolico L."/>
            <person name="Pelletier E."/>
            <person name="Couloux A."/>
            <person name="Segurens B."/>
            <person name="Wincker P."/>
            <person name="D'Hont A."/>
            <person name="Scarpelli C."/>
            <person name="Weissenbach J."/>
            <person name="Salanoubat M."/>
            <person name="Quetier F."/>
            <person name="Yu Y."/>
            <person name="Kim H.R."/>
            <person name="Rambo T."/>
            <person name="Currie J."/>
            <person name="Collura K."/>
            <person name="Luo M."/>
            <person name="Yang T."/>
            <person name="Ammiraju J.S.S."/>
            <person name="Engler F."/>
            <person name="Soderlund C."/>
            <person name="Wing R.A."/>
            <person name="Palmer L.E."/>
            <person name="de la Bastide M."/>
            <person name="Spiegel L."/>
            <person name="Nascimento L."/>
            <person name="Zutavern T."/>
            <person name="O'Shaughnessy A."/>
            <person name="Dike S."/>
            <person name="Dedhia N."/>
            <person name="Preston R."/>
            <person name="Balija V."/>
            <person name="McCombie W.R."/>
            <person name="Chow T."/>
            <person name="Chen H."/>
            <person name="Chung M."/>
            <person name="Chen C."/>
            <person name="Shaw J."/>
            <person name="Wu H."/>
            <person name="Hsiao K."/>
            <person name="Chao Y."/>
            <person name="Chu M."/>
            <person name="Cheng C."/>
            <person name="Hour A."/>
            <person name="Lee P."/>
            <person name="Lin S."/>
            <person name="Lin Y."/>
            <person name="Liou J."/>
            <person name="Liu S."/>
            <person name="Hsing Y."/>
            <person name="Raghuvanshi S."/>
            <person name="Mohanty A."/>
            <person name="Bharti A.K."/>
            <person name="Gaur A."/>
            <person name="Gupta V."/>
            <person name="Kumar D."/>
            <person name="Ravi V."/>
            <person name="Vij S."/>
            <person name="Kapur A."/>
            <person name="Khurana P."/>
            <person name="Khurana P."/>
            <person name="Khurana J.P."/>
            <person name="Tyagi A.K."/>
            <person name="Gaikwad K."/>
            <person name="Singh A."/>
            <person name="Dalal V."/>
            <person name="Srivastava S."/>
            <person name="Dixit A."/>
            <person name="Pal A.K."/>
            <person name="Ghazi I.A."/>
            <person name="Yadav M."/>
            <person name="Pandit A."/>
            <person name="Bhargava A."/>
            <person name="Sureshbabu K."/>
            <person name="Batra K."/>
            <person name="Sharma T.R."/>
            <person name="Mohapatra T."/>
            <person name="Singh N.K."/>
            <person name="Messing J."/>
            <person name="Nelson A.B."/>
            <person name="Fuks G."/>
            <person name="Kavchok S."/>
            <person name="Keizer G."/>
            <person name="Linton E."/>
            <person name="Llaca V."/>
            <person name="Song R."/>
            <person name="Tanyolac B."/>
            <person name="Young S."/>
            <person name="Ho-Il K."/>
            <person name="Hahn J.H."/>
            <person name="Sangsakoo G."/>
            <person name="Vanavichit A."/>
            <person name="de Mattos Luiz.A.T."/>
            <person name="Zimmer P.D."/>
            <person name="Malone G."/>
            <person name="Dellagostin O."/>
            <person name="de Oliveira A.C."/>
            <person name="Bevan M."/>
            <person name="Bancroft I."/>
            <person name="Minx P."/>
            <person name="Cordum H."/>
            <person name="Wilson R."/>
            <person name="Cheng Z."/>
            <person name="Jin W."/>
            <person name="Jiang J."/>
            <person name="Leong S.A."/>
            <person name="Iwama H."/>
            <person name="Gojobori T."/>
            <person name="Itoh T."/>
            <person name="Niimura Y."/>
            <person name="Fujii Y."/>
            <person name="Habara T."/>
            <person name="Sakai H."/>
            <person name="Sato Y."/>
            <person name="Wilson G."/>
            <person name="Kumar K."/>
            <person name="McCouch S."/>
            <person name="Juretic N."/>
            <person name="Hoen D."/>
            <person name="Wright S."/>
            <person name="Bruskiewich R."/>
            <person name="Bureau T."/>
            <person name="Miyao A."/>
            <person name="Hirochika H."/>
            <person name="Nishikawa T."/>
            <person name="Kadowaki K."/>
            <person name="Sugiura M."/>
            <person name="Burr B."/>
            <person name="Sasaki T."/>
        </authorList>
    </citation>
    <scope>NUCLEOTIDE SEQUENCE [LARGE SCALE GENOMIC DNA]</scope>
    <source>
        <strain evidence="4">cv. Nipponbare</strain>
    </source>
</reference>
<organism evidence="2 4">
    <name type="scientific">Oryza sativa subsp. japonica</name>
    <name type="common">Rice</name>
    <dbReference type="NCBI Taxonomy" id="39947"/>
    <lineage>
        <taxon>Eukaryota</taxon>
        <taxon>Viridiplantae</taxon>
        <taxon>Streptophyta</taxon>
        <taxon>Embryophyta</taxon>
        <taxon>Tracheophyta</taxon>
        <taxon>Spermatophyta</taxon>
        <taxon>Magnoliopsida</taxon>
        <taxon>Liliopsida</taxon>
        <taxon>Poales</taxon>
        <taxon>Poaceae</taxon>
        <taxon>BOP clade</taxon>
        <taxon>Oryzoideae</taxon>
        <taxon>Oryzeae</taxon>
        <taxon>Oryzinae</taxon>
        <taxon>Oryza</taxon>
        <taxon>Oryza sativa</taxon>
    </lineage>
</organism>
<evidence type="ECO:0000256" key="1">
    <source>
        <dbReference type="SAM" id="MobiDB-lite"/>
    </source>
</evidence>
<feature type="compositionally biased region" description="Basic and acidic residues" evidence="1">
    <location>
        <begin position="70"/>
        <end position="87"/>
    </location>
</feature>
<feature type="region of interest" description="Disordered" evidence="1">
    <location>
        <begin position="45"/>
        <end position="87"/>
    </location>
</feature>
<dbReference type="EMBL" id="AP005777">
    <property type="protein sequence ID" value="BAD20053.1"/>
    <property type="molecule type" value="Genomic_DNA"/>
</dbReference>
<dbReference type="AlphaFoldDB" id="Q6K2T4"/>
<evidence type="ECO:0000313" key="4">
    <source>
        <dbReference type="Proteomes" id="UP000000763"/>
    </source>
</evidence>
<feature type="compositionally biased region" description="Basic residues" evidence="1">
    <location>
        <begin position="51"/>
        <end position="67"/>
    </location>
</feature>
<gene>
    <name evidence="2" type="ORF">OSJNBb0026F09.22</name>
    <name evidence="3" type="ORF">OSJNBb0049K19.9</name>
</gene>
<protein>
    <submittedName>
        <fullName evidence="2">Uncharacterized protein</fullName>
    </submittedName>
</protein>
<name>Q6K2T4_ORYSJ</name>
<sequence length="87" mass="10058">MVVAEIESRGLNAGPAVADKRRRRKMLVNLVRWETSSFRAAMRLSPSLQPIRRHQSTHSRHGGKNQKKIAILEEEKEEKQIQEKISK</sequence>
<dbReference type="Proteomes" id="UP000000763">
    <property type="component" value="Chromosome 2"/>
</dbReference>
<evidence type="ECO:0000313" key="2">
    <source>
        <dbReference type="EMBL" id="BAD20053.1"/>
    </source>
</evidence>